<sequence length="167" mass="18197">MSGVGFDFRNESCVVAVAKLTSVVSFDEEQRFLGVSGAATGTANPRDSISLIMRSIIGRPFSDPKLQQDLKALPFSVTEGPDGFPLIHARYRGETKSFTPIQVMGMVFSNMKRLAEKNFDTTVADCCIGIPVYFTDLQRRGVLEAATIAGLNPLRLMHETTATALAY</sequence>
<dbReference type="EMBL" id="JARYMX010000008">
    <property type="protein sequence ID" value="KAJ9537817.1"/>
    <property type="molecule type" value="Genomic_DNA"/>
</dbReference>
<evidence type="ECO:0000313" key="4">
    <source>
        <dbReference type="EMBL" id="KAJ9537817.1"/>
    </source>
</evidence>
<dbReference type="AlphaFoldDB" id="A0AA38VTE0"/>
<dbReference type="GO" id="GO:0005829">
    <property type="term" value="C:cytosol"/>
    <property type="evidence" value="ECO:0007669"/>
    <property type="project" value="TreeGrafter"/>
</dbReference>
<keyword evidence="2" id="KW-0547">Nucleotide-binding</keyword>
<dbReference type="GO" id="GO:0005524">
    <property type="term" value="F:ATP binding"/>
    <property type="evidence" value="ECO:0007669"/>
    <property type="project" value="UniProtKB-KW"/>
</dbReference>
<proteinExistence type="predicted"/>
<name>A0AA38VTE0_9ASTR</name>
<dbReference type="Gene3D" id="3.30.420.40">
    <property type="match status" value="1"/>
</dbReference>
<keyword evidence="5" id="KW-1185">Reference proteome</keyword>
<protein>
    <submittedName>
        <fullName evidence="4">Uncharacterized protein</fullName>
    </submittedName>
</protein>
<dbReference type="Proteomes" id="UP001172457">
    <property type="component" value="Chromosome 8"/>
</dbReference>
<dbReference type="GO" id="GO:0005788">
    <property type="term" value="C:endoplasmic reticulum lumen"/>
    <property type="evidence" value="ECO:0007669"/>
    <property type="project" value="UniProtKB-SubCell"/>
</dbReference>
<comment type="caution">
    <text evidence="4">The sequence shown here is derived from an EMBL/GenBank/DDBJ whole genome shotgun (WGS) entry which is preliminary data.</text>
</comment>
<dbReference type="Pfam" id="PF00012">
    <property type="entry name" value="HSP70"/>
    <property type="match status" value="1"/>
</dbReference>
<dbReference type="InterPro" id="IPR043129">
    <property type="entry name" value="ATPase_NBD"/>
</dbReference>
<dbReference type="PANTHER" id="PTHR45639">
    <property type="entry name" value="HSC70CB, ISOFORM G-RELATED"/>
    <property type="match status" value="1"/>
</dbReference>
<evidence type="ECO:0000256" key="3">
    <source>
        <dbReference type="ARBA" id="ARBA00022840"/>
    </source>
</evidence>
<dbReference type="Gene3D" id="3.30.30.30">
    <property type="match status" value="1"/>
</dbReference>
<comment type="subcellular location">
    <subcellularLocation>
        <location evidence="1">Endoplasmic reticulum lumen</location>
    </subcellularLocation>
</comment>
<gene>
    <name evidence="4" type="ORF">OSB04_030550</name>
</gene>
<evidence type="ECO:0000256" key="1">
    <source>
        <dbReference type="ARBA" id="ARBA00004319"/>
    </source>
</evidence>
<keyword evidence="3" id="KW-0067">ATP-binding</keyword>
<evidence type="ECO:0000256" key="2">
    <source>
        <dbReference type="ARBA" id="ARBA00022741"/>
    </source>
</evidence>
<dbReference type="InterPro" id="IPR013126">
    <property type="entry name" value="Hsp_70_fam"/>
</dbReference>
<dbReference type="FunFam" id="3.30.30.30:FF:000005">
    <property type="entry name" value="Heat shock protein ssb1"/>
    <property type="match status" value="1"/>
</dbReference>
<evidence type="ECO:0000313" key="5">
    <source>
        <dbReference type="Proteomes" id="UP001172457"/>
    </source>
</evidence>
<dbReference type="SUPFAM" id="SSF53067">
    <property type="entry name" value="Actin-like ATPase domain"/>
    <property type="match status" value="1"/>
</dbReference>
<accession>A0AA38VTE0</accession>
<dbReference type="GO" id="GO:0005634">
    <property type="term" value="C:nucleus"/>
    <property type="evidence" value="ECO:0007669"/>
    <property type="project" value="TreeGrafter"/>
</dbReference>
<dbReference type="PANTHER" id="PTHR45639:SF4">
    <property type="entry name" value="HSC70CB, ISOFORM G"/>
    <property type="match status" value="1"/>
</dbReference>
<organism evidence="4 5">
    <name type="scientific">Centaurea solstitialis</name>
    <name type="common">yellow star-thistle</name>
    <dbReference type="NCBI Taxonomy" id="347529"/>
    <lineage>
        <taxon>Eukaryota</taxon>
        <taxon>Viridiplantae</taxon>
        <taxon>Streptophyta</taxon>
        <taxon>Embryophyta</taxon>
        <taxon>Tracheophyta</taxon>
        <taxon>Spermatophyta</taxon>
        <taxon>Magnoliopsida</taxon>
        <taxon>eudicotyledons</taxon>
        <taxon>Gunneridae</taxon>
        <taxon>Pentapetalae</taxon>
        <taxon>asterids</taxon>
        <taxon>campanulids</taxon>
        <taxon>Asterales</taxon>
        <taxon>Asteraceae</taxon>
        <taxon>Carduoideae</taxon>
        <taxon>Cardueae</taxon>
        <taxon>Centaureinae</taxon>
        <taxon>Centaurea</taxon>
    </lineage>
</organism>
<dbReference type="GO" id="GO:0140662">
    <property type="term" value="F:ATP-dependent protein folding chaperone"/>
    <property type="evidence" value="ECO:0007669"/>
    <property type="project" value="InterPro"/>
</dbReference>
<reference evidence="4" key="1">
    <citation type="submission" date="2023-03" db="EMBL/GenBank/DDBJ databases">
        <title>Chromosome-scale reference genome and RAD-based genetic map of yellow starthistle (Centaurea solstitialis) reveal putative structural variation and QTLs associated with invader traits.</title>
        <authorList>
            <person name="Reatini B."/>
            <person name="Cang F.A."/>
            <person name="Jiang Q."/>
            <person name="Mckibben M.T.W."/>
            <person name="Barker M.S."/>
            <person name="Rieseberg L.H."/>
            <person name="Dlugosch K.M."/>
        </authorList>
    </citation>
    <scope>NUCLEOTIDE SEQUENCE</scope>
    <source>
        <strain evidence="4">CAN-66</strain>
        <tissue evidence="4">Leaf</tissue>
    </source>
</reference>